<dbReference type="EMBL" id="QWIQ01000746">
    <property type="protein sequence ID" value="RMY77926.1"/>
    <property type="molecule type" value="Genomic_DNA"/>
</dbReference>
<evidence type="ECO:0000256" key="2">
    <source>
        <dbReference type="ARBA" id="ARBA00004623"/>
    </source>
</evidence>
<evidence type="ECO:0000313" key="11">
    <source>
        <dbReference type="EMBL" id="RMY77926.1"/>
    </source>
</evidence>
<comment type="caution">
    <text evidence="11">The sequence shown here is derived from an EMBL/GenBank/DDBJ whole genome shotgun (WGS) entry which is preliminary data.</text>
</comment>
<evidence type="ECO:0000256" key="8">
    <source>
        <dbReference type="SAM" id="Coils"/>
    </source>
</evidence>
<feature type="domain" description="Autophagy protein ATG17-like" evidence="10">
    <location>
        <begin position="74"/>
        <end position="492"/>
    </location>
</feature>
<dbReference type="AlphaFoldDB" id="A0A3M7ENX1"/>
<evidence type="ECO:0000256" key="4">
    <source>
        <dbReference type="ARBA" id="ARBA00013806"/>
    </source>
</evidence>
<proteinExistence type="inferred from homology"/>
<dbReference type="InterPro" id="IPR007240">
    <property type="entry name" value="Atg17"/>
</dbReference>
<gene>
    <name evidence="11" type="ORF">D0862_13467</name>
</gene>
<dbReference type="VEuPathDB" id="FungiDB:BTJ68_06789"/>
<feature type="region of interest" description="Disordered" evidence="9">
    <location>
        <begin position="302"/>
        <end position="334"/>
    </location>
</feature>
<evidence type="ECO:0000256" key="6">
    <source>
        <dbReference type="ARBA" id="ARBA00023006"/>
    </source>
</evidence>
<feature type="region of interest" description="Disordered" evidence="9">
    <location>
        <begin position="1"/>
        <end position="53"/>
    </location>
</feature>
<evidence type="ECO:0000256" key="3">
    <source>
        <dbReference type="ARBA" id="ARBA00006259"/>
    </source>
</evidence>
<reference evidence="11 12" key="1">
    <citation type="journal article" date="2018" name="BMC Genomics">
        <title>Genomic evidence for intraspecific hybridization in a clonal and extremely halotolerant yeast.</title>
        <authorList>
            <person name="Gostincar C."/>
            <person name="Stajich J.E."/>
            <person name="Zupancic J."/>
            <person name="Zalar P."/>
            <person name="Gunde-Cimerman N."/>
        </authorList>
    </citation>
    <scope>NUCLEOTIDE SEQUENCE [LARGE SCALE GENOMIC DNA]</scope>
    <source>
        <strain evidence="11 12">EXF-171</strain>
    </source>
</reference>
<keyword evidence="8" id="KW-0175">Coiled coil</keyword>
<evidence type="ECO:0000256" key="7">
    <source>
        <dbReference type="ARBA" id="ARBA00023136"/>
    </source>
</evidence>
<protein>
    <recommendedName>
        <fullName evidence="4">Autophagy-related protein 17</fullName>
    </recommendedName>
</protein>
<evidence type="ECO:0000256" key="1">
    <source>
        <dbReference type="ARBA" id="ARBA00004496"/>
    </source>
</evidence>
<keyword evidence="6" id="KW-0072">Autophagy</keyword>
<evidence type="ECO:0000256" key="5">
    <source>
        <dbReference type="ARBA" id="ARBA00022490"/>
    </source>
</evidence>
<keyword evidence="7" id="KW-0472">Membrane</keyword>
<dbReference type="Pfam" id="PF04108">
    <property type="entry name" value="ATG17_like"/>
    <property type="match status" value="1"/>
</dbReference>
<sequence>MYKQATLEHPPRSSSPGLHACIVAPQNNMGSSEESSEASASPSPPASPEASNQQLLEPPSLERLVLHFIHAKRSLSASTLLSRVGELVTGSRNLLEEIAVLNARNAFARRAVDEQVETLAAIRHSVGNVGDSATDEFQNVVDGVDEAHGRLERTLAGLKGRVVDAELQRTGNSEENETEEQSEPTEKTLYDFIQESTHTDLEASIRGLVDEFGVVKNIFDRDLRQYDGYLSDISDTLQHADLHSTSGPQAKQTLYDYPTPSIPKLFRAMDGHAAQMAELFSSLIKHYDLCVTALKHTEGGGEAAKQAVQAEHLSSQSPAGGEESLYKKTVPEPIDEDERKQMLRVVEGDASEVEDVINELHELSEEVESNYEQLHSSANRARSTHSSRHLVLGKLHEIKSALPSHLEAAKSFRSSWDEIRASIASKTKELASLASFYDDFSAAYSKVLREVDRRNAAEAQARKFAVKAQRELDKLYEADKEAREDFLEDVGGSLPRDIWPRAGDGGYRSANAAGMDKMTSPQQKPVTSNMDSLLSRCRNLAVKPPITTNSIANFDPDITRKDAERTRVVVHSRFPALIEAFLNHKREQGSAFEKALYTASFTWRDEVARLIEKRPLVFMGGSDYTVLREGSRIPGNSCKELDRNGTDEQHQNQVLTIEEYLSYDEIMLSSLIGVSGPSHFINDGGRYNCGEPGEPGTFEPRGYVVGLVGARFEREDRMDDALMTHSKTMPKMHPQLRKAFYDFFQCTKDESVPFDVEMYKARMKITAEVLLLEADLRAQEVGSGRKAKVYVVGLGLGVWQHHPKQAEWYIDTFASLLATLDLRNVGTVEFAYISNVPSTTQDHVRKTAARKGIRVLFSKRNPGAKLPTEENGEVLVLSYAWDGNAFPGNEYWNGSLCGSGDPAAACMSTIGELHNPLVNPDFTRRVQVLERDE</sequence>
<accession>A0A3M7ENX1</accession>
<evidence type="ECO:0000313" key="12">
    <source>
        <dbReference type="Proteomes" id="UP000281468"/>
    </source>
</evidence>
<dbReference type="GO" id="GO:0000045">
    <property type="term" value="P:autophagosome assembly"/>
    <property type="evidence" value="ECO:0007669"/>
    <property type="project" value="TreeGrafter"/>
</dbReference>
<comment type="similarity">
    <text evidence="3">Belongs to the ATG17 family.</text>
</comment>
<evidence type="ECO:0000256" key="9">
    <source>
        <dbReference type="SAM" id="MobiDB-lite"/>
    </source>
</evidence>
<feature type="coiled-coil region" evidence="8">
    <location>
        <begin position="346"/>
        <end position="373"/>
    </location>
</feature>
<dbReference type="GO" id="GO:1990316">
    <property type="term" value="C:Atg1/ULK1 kinase complex"/>
    <property type="evidence" value="ECO:0007669"/>
    <property type="project" value="TreeGrafter"/>
</dbReference>
<dbReference type="InterPro" id="IPR032063">
    <property type="entry name" value="MavL-like"/>
</dbReference>
<dbReference type="InterPro" id="IPR045326">
    <property type="entry name" value="ATG17-like_dom"/>
</dbReference>
<dbReference type="PANTHER" id="PTHR28005:SF1">
    <property type="entry name" value="AUTOPHAGY-RELATED PROTEIN 17"/>
    <property type="match status" value="1"/>
</dbReference>
<feature type="compositionally biased region" description="Low complexity" evidence="9">
    <location>
        <begin position="31"/>
        <end position="41"/>
    </location>
</feature>
<dbReference type="GO" id="GO:0034045">
    <property type="term" value="C:phagophore assembly site membrane"/>
    <property type="evidence" value="ECO:0007669"/>
    <property type="project" value="UniProtKB-SubCell"/>
</dbReference>
<organism evidence="11 12">
    <name type="scientific">Hortaea werneckii</name>
    <name type="common">Black yeast</name>
    <name type="synonym">Cladosporium werneckii</name>
    <dbReference type="NCBI Taxonomy" id="91943"/>
    <lineage>
        <taxon>Eukaryota</taxon>
        <taxon>Fungi</taxon>
        <taxon>Dikarya</taxon>
        <taxon>Ascomycota</taxon>
        <taxon>Pezizomycotina</taxon>
        <taxon>Dothideomycetes</taxon>
        <taxon>Dothideomycetidae</taxon>
        <taxon>Mycosphaerellales</taxon>
        <taxon>Teratosphaeriaceae</taxon>
        <taxon>Hortaea</taxon>
    </lineage>
</organism>
<dbReference type="PANTHER" id="PTHR28005">
    <property type="entry name" value="AUTOPHAGY-RELATED PROTEIN 17"/>
    <property type="match status" value="1"/>
</dbReference>
<dbReference type="GO" id="GO:0060090">
    <property type="term" value="F:molecular adaptor activity"/>
    <property type="evidence" value="ECO:0007669"/>
    <property type="project" value="TreeGrafter"/>
</dbReference>
<dbReference type="GO" id="GO:0034727">
    <property type="term" value="P:piecemeal microautophagy of the nucleus"/>
    <property type="evidence" value="ECO:0007669"/>
    <property type="project" value="TreeGrafter"/>
</dbReference>
<evidence type="ECO:0000259" key="10">
    <source>
        <dbReference type="Pfam" id="PF04108"/>
    </source>
</evidence>
<keyword evidence="5" id="KW-0963">Cytoplasm</keyword>
<dbReference type="Pfam" id="PF16062">
    <property type="entry name" value="MavL-like"/>
    <property type="match status" value="2"/>
</dbReference>
<comment type="subcellular location">
    <subcellularLocation>
        <location evidence="1">Cytoplasm</location>
    </subcellularLocation>
    <subcellularLocation>
        <location evidence="2">Preautophagosomal structure membrane</location>
        <topology evidence="2">Peripheral membrane protein</topology>
    </subcellularLocation>
</comment>
<dbReference type="GO" id="GO:0000422">
    <property type="term" value="P:autophagy of mitochondrion"/>
    <property type="evidence" value="ECO:0007669"/>
    <property type="project" value="TreeGrafter"/>
</dbReference>
<dbReference type="Proteomes" id="UP000281468">
    <property type="component" value="Unassembled WGS sequence"/>
</dbReference>
<dbReference type="GO" id="GO:0030295">
    <property type="term" value="F:protein kinase activator activity"/>
    <property type="evidence" value="ECO:0007669"/>
    <property type="project" value="TreeGrafter"/>
</dbReference>
<name>A0A3M7ENX1_HORWE</name>